<proteinExistence type="predicted"/>
<feature type="transmembrane region" description="Helical" evidence="2">
    <location>
        <begin position="157"/>
        <end position="175"/>
    </location>
</feature>
<keyword evidence="2" id="KW-1133">Transmembrane helix</keyword>
<evidence type="ECO:0000256" key="1">
    <source>
        <dbReference type="SAM" id="MobiDB-lite"/>
    </source>
</evidence>
<accession>A0ABD5E122</accession>
<dbReference type="EMBL" id="JAVRER010000006">
    <property type="protein sequence ID" value="MDT0414987.1"/>
    <property type="molecule type" value="Genomic_DNA"/>
</dbReference>
<evidence type="ECO:0000313" key="4">
    <source>
        <dbReference type="Proteomes" id="UP001183607"/>
    </source>
</evidence>
<keyword evidence="2" id="KW-0812">Transmembrane</keyword>
<gene>
    <name evidence="3" type="ORF">RM574_05735</name>
</gene>
<comment type="caution">
    <text evidence="3">The sequence shown here is derived from an EMBL/GenBank/DDBJ whole genome shotgun (WGS) entry which is preliminary data.</text>
</comment>
<feature type="compositionally biased region" description="Pro residues" evidence="1">
    <location>
        <begin position="101"/>
        <end position="125"/>
    </location>
</feature>
<keyword evidence="2" id="KW-0472">Membrane</keyword>
<evidence type="ECO:0000313" key="3">
    <source>
        <dbReference type="EMBL" id="MDT0414987.1"/>
    </source>
</evidence>
<reference evidence="4" key="1">
    <citation type="submission" date="2023-07" db="EMBL/GenBank/DDBJ databases">
        <title>30 novel species of actinomycetes from the DSMZ collection.</title>
        <authorList>
            <person name="Nouioui I."/>
        </authorList>
    </citation>
    <scope>NUCLEOTIDE SEQUENCE [LARGE SCALE GENOMIC DNA]</scope>
    <source>
        <strain evidence="4">DSM 41982</strain>
    </source>
</reference>
<feature type="transmembrane region" description="Helical" evidence="2">
    <location>
        <begin position="181"/>
        <end position="203"/>
    </location>
</feature>
<dbReference type="Proteomes" id="UP001183607">
    <property type="component" value="Unassembled WGS sequence"/>
</dbReference>
<dbReference type="AlphaFoldDB" id="A0ABD5E122"/>
<feature type="transmembrane region" description="Helical" evidence="2">
    <location>
        <begin position="215"/>
        <end position="233"/>
    </location>
</feature>
<organism evidence="3 4">
    <name type="scientific">Streptomyces evansiae</name>
    <dbReference type="NCBI Taxonomy" id="3075535"/>
    <lineage>
        <taxon>Bacteria</taxon>
        <taxon>Bacillati</taxon>
        <taxon>Actinomycetota</taxon>
        <taxon>Actinomycetes</taxon>
        <taxon>Kitasatosporales</taxon>
        <taxon>Streptomycetaceae</taxon>
        <taxon>Streptomyces</taxon>
    </lineage>
</organism>
<sequence length="637" mass="65589">MTDPRQGASGEPEDARGAGGGGFGPPLEGFGPAQGTSPGPARGAPQSPPRVSAQSSSQGIPPTPPPAPPGAPHGGFGPAYDPADPGSPTPPGIPAQSGAPPSFPPPPLYPPGPPTALAPPPGPPDAPRDPRDVPRALGLALLDLSGLGIGHALLRSWGGFAVALVSTGALALVALPADPDGVPPALVVGWLVILVLLAAHAAARGLRTTRAVPTVPVLGLALVLLAAPVLAGFEYDAARERAQHARLEKQLLDRLGEADRTVARYETSGYAGHESAFSSALTAYRDLSRDHPGSAAAHKVPARLRTYYRTVGAPFGKGDYCDAVDPLRHLLTVPRTMGTGRVPEDLAAWPAPRLATSLYGCGIGGLGTKDSSTAEYHLTALLEEYPDSPEAGKVVPEVEKHVSFSLKDKGGESPCDAASSLQTLADQATSVAKTDGAPAATVTALGRQADRAKGGLPTKTWNCALDAYHDKDYAATQSRMRDFTARYGKDGRTPLARKYVIAAQVADELPAAGKVKPTTSSGGSITVTVRNDSPEAVEVLYTGPVTGSFQLGGCENCKRYEWADTLNPAFKPCPSGRTYPSKTLRLPAGTTYFLHKPRSGSGLGGSPATDTVKVRGGYTYTECAYTAKGFGSSGIDG</sequence>
<evidence type="ECO:0000256" key="2">
    <source>
        <dbReference type="SAM" id="Phobius"/>
    </source>
</evidence>
<protein>
    <submittedName>
        <fullName evidence="3">Uncharacterized protein</fullName>
    </submittedName>
</protein>
<dbReference type="RefSeq" id="WP_311676719.1">
    <property type="nucleotide sequence ID" value="NZ_JAVRER010000006.1"/>
</dbReference>
<feature type="compositionally biased region" description="Pro residues" evidence="1">
    <location>
        <begin position="61"/>
        <end position="71"/>
    </location>
</feature>
<feature type="region of interest" description="Disordered" evidence="1">
    <location>
        <begin position="1"/>
        <end position="132"/>
    </location>
</feature>
<name>A0ABD5E122_9ACTN</name>